<gene>
    <name evidence="9" type="ORF">BEI61_01644</name>
</gene>
<comment type="similarity">
    <text evidence="2">Belongs to the EamA transporter family.</text>
</comment>
<feature type="transmembrane region" description="Helical" evidence="7">
    <location>
        <begin position="170"/>
        <end position="190"/>
    </location>
</feature>
<feature type="transmembrane region" description="Helical" evidence="7">
    <location>
        <begin position="85"/>
        <end position="105"/>
    </location>
</feature>
<sequence>MNSSSEKTKMTKTGVVFFCALICCFLWGSAFPCIKIGYGLFSIGASDSTSQIVFAGMRFTLAGILVILFGSLLQGKWLRPAKKNLLMVGKLSLVQTVGQYIFFYIGLAHTTGVKSSIIGASNVFLSIVVAVAVFHMEKLSVKKVLGCLVGFAGVVLINVSGGSLDMNLSFLGEGFIFLSAVSYAFSSALIKRYSQEENPVTLSGYQFLCGGILLTGFGLAMGGRVHVGAVSASGWLLLLYMGFISAAAYTLWGILLKYNPVARVAVFGFMNPVFGVLLSAIFLGESGQAFGLAGVTALLLVCAGIMIVNGPAGDAKVQEPEGVAER</sequence>
<accession>A0A1E3AAF3</accession>
<protein>
    <submittedName>
        <fullName evidence="9">Putative DMT superfamily transporter inner membrane protein</fullName>
    </submittedName>
</protein>
<organism evidence="9 10">
    <name type="scientific">Eisenbergiella tayi</name>
    <dbReference type="NCBI Taxonomy" id="1432052"/>
    <lineage>
        <taxon>Bacteria</taxon>
        <taxon>Bacillati</taxon>
        <taxon>Bacillota</taxon>
        <taxon>Clostridia</taxon>
        <taxon>Lachnospirales</taxon>
        <taxon>Lachnospiraceae</taxon>
        <taxon>Eisenbergiella</taxon>
    </lineage>
</organism>
<name>A0A1E3AAF3_9FIRM</name>
<dbReference type="InterPro" id="IPR037185">
    <property type="entry name" value="EmrE-like"/>
</dbReference>
<reference evidence="9 10" key="1">
    <citation type="submission" date="2016-07" db="EMBL/GenBank/DDBJ databases">
        <title>Characterization of isolates of Eisenbergiella tayi derived from blood cultures, using whole genome sequencing.</title>
        <authorList>
            <person name="Burdz T."/>
            <person name="Wiebe D."/>
            <person name="Huynh C."/>
            <person name="Bernard K."/>
        </authorList>
    </citation>
    <scope>NUCLEOTIDE SEQUENCE [LARGE SCALE GENOMIC DNA]</scope>
    <source>
        <strain evidence="9 10">NML 110608</strain>
    </source>
</reference>
<comment type="subcellular location">
    <subcellularLocation>
        <location evidence="1">Cell membrane</location>
        <topology evidence="1">Multi-pass membrane protein</topology>
    </subcellularLocation>
</comment>
<dbReference type="InterPro" id="IPR000620">
    <property type="entry name" value="EamA_dom"/>
</dbReference>
<keyword evidence="5 7" id="KW-1133">Transmembrane helix</keyword>
<keyword evidence="6 7" id="KW-0472">Membrane</keyword>
<dbReference type="PATRIC" id="fig|1432052.4.peg.1838"/>
<evidence type="ECO:0000256" key="7">
    <source>
        <dbReference type="SAM" id="Phobius"/>
    </source>
</evidence>
<feature type="transmembrane region" description="Helical" evidence="7">
    <location>
        <begin position="202"/>
        <end position="220"/>
    </location>
</feature>
<dbReference type="PANTHER" id="PTHR32322:SF18">
    <property type="entry name" value="S-ADENOSYLMETHIONINE_S-ADENOSYLHOMOCYSTEINE TRANSPORTER"/>
    <property type="match status" value="1"/>
</dbReference>
<dbReference type="Proteomes" id="UP000094067">
    <property type="component" value="Unassembled WGS sequence"/>
</dbReference>
<evidence type="ECO:0000256" key="4">
    <source>
        <dbReference type="ARBA" id="ARBA00022692"/>
    </source>
</evidence>
<keyword evidence="3" id="KW-1003">Cell membrane</keyword>
<feature type="transmembrane region" description="Helical" evidence="7">
    <location>
        <begin position="54"/>
        <end position="73"/>
    </location>
</feature>
<feature type="transmembrane region" description="Helical" evidence="7">
    <location>
        <begin position="117"/>
        <end position="137"/>
    </location>
</feature>
<dbReference type="Pfam" id="PF00892">
    <property type="entry name" value="EamA"/>
    <property type="match status" value="2"/>
</dbReference>
<evidence type="ECO:0000259" key="8">
    <source>
        <dbReference type="Pfam" id="PF00892"/>
    </source>
</evidence>
<feature type="domain" description="EamA" evidence="8">
    <location>
        <begin position="18"/>
        <end position="158"/>
    </location>
</feature>
<feature type="transmembrane region" description="Helical" evidence="7">
    <location>
        <begin position="289"/>
        <end position="308"/>
    </location>
</feature>
<dbReference type="GO" id="GO:0005886">
    <property type="term" value="C:plasma membrane"/>
    <property type="evidence" value="ECO:0007669"/>
    <property type="project" value="UniProtKB-SubCell"/>
</dbReference>
<dbReference type="RefSeq" id="WP_069151923.1">
    <property type="nucleotide sequence ID" value="NZ_MCGH01000002.1"/>
</dbReference>
<evidence type="ECO:0000313" key="10">
    <source>
        <dbReference type="Proteomes" id="UP000094067"/>
    </source>
</evidence>
<feature type="domain" description="EamA" evidence="8">
    <location>
        <begin position="172"/>
        <end position="308"/>
    </location>
</feature>
<evidence type="ECO:0000256" key="3">
    <source>
        <dbReference type="ARBA" id="ARBA00022475"/>
    </source>
</evidence>
<keyword evidence="4 7" id="KW-0812">Transmembrane</keyword>
<evidence type="ECO:0000256" key="2">
    <source>
        <dbReference type="ARBA" id="ARBA00007362"/>
    </source>
</evidence>
<dbReference type="InterPro" id="IPR050638">
    <property type="entry name" value="AA-Vitamin_Transporters"/>
</dbReference>
<dbReference type="SUPFAM" id="SSF103481">
    <property type="entry name" value="Multidrug resistance efflux transporter EmrE"/>
    <property type="match status" value="2"/>
</dbReference>
<feature type="transmembrane region" description="Helical" evidence="7">
    <location>
        <begin position="264"/>
        <end position="283"/>
    </location>
</feature>
<evidence type="ECO:0000313" key="9">
    <source>
        <dbReference type="EMBL" id="ODM05755.1"/>
    </source>
</evidence>
<dbReference type="AlphaFoldDB" id="A0A1E3AAF3"/>
<evidence type="ECO:0000256" key="6">
    <source>
        <dbReference type="ARBA" id="ARBA00023136"/>
    </source>
</evidence>
<dbReference type="EMBL" id="MCGH01000002">
    <property type="protein sequence ID" value="ODM05755.1"/>
    <property type="molecule type" value="Genomic_DNA"/>
</dbReference>
<evidence type="ECO:0000256" key="1">
    <source>
        <dbReference type="ARBA" id="ARBA00004651"/>
    </source>
</evidence>
<evidence type="ECO:0000256" key="5">
    <source>
        <dbReference type="ARBA" id="ARBA00022989"/>
    </source>
</evidence>
<feature type="transmembrane region" description="Helical" evidence="7">
    <location>
        <begin position="144"/>
        <end position="164"/>
    </location>
</feature>
<dbReference type="PANTHER" id="PTHR32322">
    <property type="entry name" value="INNER MEMBRANE TRANSPORTER"/>
    <property type="match status" value="1"/>
</dbReference>
<comment type="caution">
    <text evidence="9">The sequence shown here is derived from an EMBL/GenBank/DDBJ whole genome shotgun (WGS) entry which is preliminary data.</text>
</comment>
<proteinExistence type="inferred from homology"/>
<feature type="transmembrane region" description="Helical" evidence="7">
    <location>
        <begin position="232"/>
        <end position="252"/>
    </location>
</feature>